<sequence>MKIIRPLIAVLAVASLVSGCGRDGTGQREDEAGSDPATSVSKEFGDLGAVCGDGSPTKAAAQGVTAETVTVGVFTDFGFSKNSEFIDAAQVFTSWCNDHGGIAGRRIEISILDTKLTEVRQRMREACRDDFVLVGGGTGLDALGVKDRLSCLLPSFPAQVSQPGSVAADLEISASPSSLPRHDVYTGFRQWLVKEGYPQSIDKVGIIDADSPITKTLGDKTEESLRAQGATVVYHDLYPIAGVASWAPYAQTIKEKQVRGLVFNGEPAQLPKLEEALTEIGYSPDWIDATNNNYTPAFLKALGRSLEFQNNVVDLSGVAPFEKTSTVPALRQVEAMFARYAPDAKATFPQLRAISSWLLFVEAATRCGDDLTRRCVYDAASSMKSWTGGGLHAPVNLTDREVPIRCFNVERATPAGWVPADFRPDAGLYRCDVERYRFTGNYGGPMTLADVGKSMADLN</sequence>
<dbReference type="InterPro" id="IPR028082">
    <property type="entry name" value="Peripla_BP_I"/>
</dbReference>
<keyword evidence="2" id="KW-0732">Signal</keyword>
<feature type="domain" description="Leucine-binding protein" evidence="3">
    <location>
        <begin position="83"/>
        <end position="409"/>
    </location>
</feature>
<dbReference type="Pfam" id="PF13458">
    <property type="entry name" value="Peripla_BP_6"/>
    <property type="match status" value="1"/>
</dbReference>
<comment type="caution">
    <text evidence="4">The sequence shown here is derived from an EMBL/GenBank/DDBJ whole genome shotgun (WGS) entry which is preliminary data.</text>
</comment>
<dbReference type="PANTHER" id="PTHR47235">
    <property type="entry name" value="BLR6548 PROTEIN"/>
    <property type="match status" value="1"/>
</dbReference>
<dbReference type="InterPro" id="IPR028081">
    <property type="entry name" value="Leu-bd"/>
</dbReference>
<evidence type="ECO:0000313" key="5">
    <source>
        <dbReference type="Proteomes" id="UP000655751"/>
    </source>
</evidence>
<evidence type="ECO:0000259" key="3">
    <source>
        <dbReference type="Pfam" id="PF13458"/>
    </source>
</evidence>
<evidence type="ECO:0000313" key="4">
    <source>
        <dbReference type="EMBL" id="MBH0776315.1"/>
    </source>
</evidence>
<protein>
    <submittedName>
        <fullName evidence="4">ABC transporter substrate-binding protein</fullName>
    </submittedName>
</protein>
<reference evidence="4" key="1">
    <citation type="submission" date="2020-11" db="EMBL/GenBank/DDBJ databases">
        <title>Nocardia NEAU-351.nov., a novel actinomycete isolated from the cow dung.</title>
        <authorList>
            <person name="Zhang X."/>
        </authorList>
    </citation>
    <scope>NUCLEOTIDE SEQUENCE</scope>
    <source>
        <strain evidence="4">NEAU-351</strain>
    </source>
</reference>
<dbReference type="Gene3D" id="3.40.50.2300">
    <property type="match status" value="2"/>
</dbReference>
<dbReference type="RefSeq" id="WP_196148666.1">
    <property type="nucleotide sequence ID" value="NZ_JADMLG010000003.1"/>
</dbReference>
<dbReference type="AlphaFoldDB" id="A0A931MZM6"/>
<name>A0A931MZM6_9NOCA</name>
<proteinExistence type="inferred from homology"/>
<dbReference type="PROSITE" id="PS51257">
    <property type="entry name" value="PROKAR_LIPOPROTEIN"/>
    <property type="match status" value="1"/>
</dbReference>
<gene>
    <name evidence="4" type="ORF">IT779_08470</name>
</gene>
<keyword evidence="5" id="KW-1185">Reference proteome</keyword>
<dbReference type="Proteomes" id="UP000655751">
    <property type="component" value="Unassembled WGS sequence"/>
</dbReference>
<accession>A0A931MZM6</accession>
<dbReference type="EMBL" id="JADMLG010000003">
    <property type="protein sequence ID" value="MBH0776315.1"/>
    <property type="molecule type" value="Genomic_DNA"/>
</dbReference>
<evidence type="ECO:0000256" key="2">
    <source>
        <dbReference type="ARBA" id="ARBA00022729"/>
    </source>
</evidence>
<evidence type="ECO:0000256" key="1">
    <source>
        <dbReference type="ARBA" id="ARBA00010062"/>
    </source>
</evidence>
<organism evidence="4 5">
    <name type="scientific">Nocardia bovistercoris</name>
    <dbReference type="NCBI Taxonomy" id="2785916"/>
    <lineage>
        <taxon>Bacteria</taxon>
        <taxon>Bacillati</taxon>
        <taxon>Actinomycetota</taxon>
        <taxon>Actinomycetes</taxon>
        <taxon>Mycobacteriales</taxon>
        <taxon>Nocardiaceae</taxon>
        <taxon>Nocardia</taxon>
    </lineage>
</organism>
<dbReference type="SUPFAM" id="SSF53822">
    <property type="entry name" value="Periplasmic binding protein-like I"/>
    <property type="match status" value="1"/>
</dbReference>
<dbReference type="PANTHER" id="PTHR47235:SF1">
    <property type="entry name" value="BLR6548 PROTEIN"/>
    <property type="match status" value="1"/>
</dbReference>
<comment type="similarity">
    <text evidence="1">Belongs to the leucine-binding protein family.</text>
</comment>